<accession>A0ABS2WHD8</accession>
<organism evidence="2 3">
    <name type="scientific">Polycladomyces zharkentensis</name>
    <dbReference type="NCBI Taxonomy" id="2807616"/>
    <lineage>
        <taxon>Bacteria</taxon>
        <taxon>Bacillati</taxon>
        <taxon>Bacillota</taxon>
        <taxon>Bacilli</taxon>
        <taxon>Bacillales</taxon>
        <taxon>Thermoactinomycetaceae</taxon>
        <taxon>Polycladomyces</taxon>
    </lineage>
</organism>
<gene>
    <name evidence="2" type="ORF">JQC72_05230</name>
</gene>
<sequence>MVSLWRLTRNENMKIMERTRTVIMMGLLILMLFIMAFAMRWMVTVAGSTLDMWEFAVKCTHLLFGVQLFAVVIAGDIVSSEFAWGTVKMLLIRPVGRTKILLSKYMAVLWWIFVCMAVLLIGSLLFGMVFFRLTLDPERIITVFKHLGTVYVLYAVEVIMMATLAFMLSAVSRSSTLSVGLSIFLLFSGSVLAEIMKLWGWSWGKYLLFANLDLTSYVVDTGTHFPGMSLGFSLTVLAAYFLLFHLIAWLVFTKKDVSV</sequence>
<reference evidence="2" key="1">
    <citation type="journal article" date="2024" name="Int. J. Syst. Evol. Microbiol.">
        <title>Polycladomyces zharkentensis sp. nov., a novel thermophilic cellulose- and starch-degrading member of the Bacillota from a geothermal aquifer in Kazakhstan.</title>
        <authorList>
            <person name="Mashzhan A."/>
            <person name="Kistaubayeva A."/>
            <person name="Javier-Lopez R."/>
            <person name="Bissenova U."/>
            <person name="Bissenbay A."/>
            <person name="Birkeland N.K."/>
        </authorList>
    </citation>
    <scope>NUCLEOTIDE SEQUENCE</scope>
    <source>
        <strain evidence="2">ZKZ2T</strain>
    </source>
</reference>
<feature type="transmembrane region" description="Helical" evidence="1">
    <location>
        <begin position="62"/>
        <end position="87"/>
    </location>
</feature>
<dbReference type="RefSeq" id="WP_205493480.1">
    <property type="nucleotide sequence ID" value="NZ_JAFHAP010000005.1"/>
</dbReference>
<feature type="transmembrane region" description="Helical" evidence="1">
    <location>
        <begin position="230"/>
        <end position="252"/>
    </location>
</feature>
<name>A0ABS2WHD8_9BACL</name>
<proteinExistence type="predicted"/>
<feature type="transmembrane region" description="Helical" evidence="1">
    <location>
        <begin position="108"/>
        <end position="131"/>
    </location>
</feature>
<dbReference type="Proteomes" id="UP001177120">
    <property type="component" value="Unassembled WGS sequence"/>
</dbReference>
<evidence type="ECO:0000313" key="2">
    <source>
        <dbReference type="EMBL" id="MBN2908926.1"/>
    </source>
</evidence>
<dbReference type="PANTHER" id="PTHR37305">
    <property type="entry name" value="INTEGRAL MEMBRANE PROTEIN-RELATED"/>
    <property type="match status" value="1"/>
</dbReference>
<evidence type="ECO:0000313" key="3">
    <source>
        <dbReference type="Proteomes" id="UP001177120"/>
    </source>
</evidence>
<feature type="transmembrane region" description="Helical" evidence="1">
    <location>
        <begin position="21"/>
        <end position="42"/>
    </location>
</feature>
<feature type="transmembrane region" description="Helical" evidence="1">
    <location>
        <begin position="178"/>
        <end position="199"/>
    </location>
</feature>
<keyword evidence="1" id="KW-0472">Membrane</keyword>
<dbReference type="EMBL" id="JAFHAP010000005">
    <property type="protein sequence ID" value="MBN2908926.1"/>
    <property type="molecule type" value="Genomic_DNA"/>
</dbReference>
<dbReference type="PANTHER" id="PTHR37305:SF1">
    <property type="entry name" value="MEMBRANE PROTEIN"/>
    <property type="match status" value="1"/>
</dbReference>
<evidence type="ECO:0000256" key="1">
    <source>
        <dbReference type="SAM" id="Phobius"/>
    </source>
</evidence>
<feature type="transmembrane region" description="Helical" evidence="1">
    <location>
        <begin position="151"/>
        <end position="171"/>
    </location>
</feature>
<keyword evidence="3" id="KW-1185">Reference proteome</keyword>
<protein>
    <submittedName>
        <fullName evidence="2">ABC transporter permease</fullName>
    </submittedName>
</protein>
<keyword evidence="1" id="KW-1133">Transmembrane helix</keyword>
<dbReference type="Pfam" id="PF12730">
    <property type="entry name" value="ABC2_membrane_4"/>
    <property type="match status" value="1"/>
</dbReference>
<comment type="caution">
    <text evidence="2">The sequence shown here is derived from an EMBL/GenBank/DDBJ whole genome shotgun (WGS) entry which is preliminary data.</text>
</comment>
<keyword evidence="1" id="KW-0812">Transmembrane</keyword>